<sequence length="325" mass="37310">MSNYLIVYIEITFFSLMFFAISLFFVVKNNNKNIKKTKRIKSIIYNNFSDDIKLEKDSLVINKVNKYEFIYNLFEIIIGVKFNAYEFREGYIRKFFTISFAAFFGLVVVVRFVAVYVFTLKYFLFSLFIYSILLKILLMRKYGIYKSKLIEQLPDAVFMMSRSLKIGISLPRSLEIVARQAPQPTKNLFDSVVDSISVGKDLSESLDGMSRASNVNEYRFFSIIVGLQSRTGGGLSEVLDSFAGNVRKKLMARKKAIALASEARLSCYVLMGMPIFMMIMLYFVDKSYLSVFFDTGSGLFIFMVAVILFFLGVGSMLIIIKVLLR</sequence>
<gene>
    <name evidence="8" type="ORF">GOB87_10265</name>
</gene>
<feature type="transmembrane region" description="Helical" evidence="6">
    <location>
        <begin position="265"/>
        <end position="284"/>
    </location>
</feature>
<dbReference type="PANTHER" id="PTHR35007">
    <property type="entry name" value="INTEGRAL MEMBRANE PROTEIN-RELATED"/>
    <property type="match status" value="1"/>
</dbReference>
<dbReference type="InterPro" id="IPR018076">
    <property type="entry name" value="T2SS_GspF_dom"/>
</dbReference>
<keyword evidence="9" id="KW-1185">Reference proteome</keyword>
<keyword evidence="4 6" id="KW-1133">Transmembrane helix</keyword>
<comment type="caution">
    <text evidence="8">The sequence shown here is derived from an EMBL/GenBank/DDBJ whole genome shotgun (WGS) entry which is preliminary data.</text>
</comment>
<dbReference type="AlphaFoldDB" id="A0A967EHV5"/>
<keyword evidence="5 6" id="KW-0472">Membrane</keyword>
<evidence type="ECO:0000256" key="3">
    <source>
        <dbReference type="ARBA" id="ARBA00022692"/>
    </source>
</evidence>
<dbReference type="RefSeq" id="WP_166316242.1">
    <property type="nucleotide sequence ID" value="NZ_WOTH01000020.1"/>
</dbReference>
<organism evidence="8 9">
    <name type="scientific">Acetobacter estunensis</name>
    <dbReference type="NCBI Taxonomy" id="104097"/>
    <lineage>
        <taxon>Bacteria</taxon>
        <taxon>Pseudomonadati</taxon>
        <taxon>Pseudomonadota</taxon>
        <taxon>Alphaproteobacteria</taxon>
        <taxon>Acetobacterales</taxon>
        <taxon>Acetobacteraceae</taxon>
        <taxon>Acetobacter</taxon>
    </lineage>
</organism>
<dbReference type="Pfam" id="PF00482">
    <property type="entry name" value="T2SSF"/>
    <property type="match status" value="1"/>
</dbReference>
<comment type="subcellular location">
    <subcellularLocation>
        <location evidence="1">Cell membrane</location>
        <topology evidence="1">Multi-pass membrane protein</topology>
    </subcellularLocation>
</comment>
<feature type="transmembrane region" description="Helical" evidence="6">
    <location>
        <begin position="299"/>
        <end position="324"/>
    </location>
</feature>
<evidence type="ECO:0000256" key="2">
    <source>
        <dbReference type="ARBA" id="ARBA00022475"/>
    </source>
</evidence>
<evidence type="ECO:0000313" key="9">
    <source>
        <dbReference type="Proteomes" id="UP000597459"/>
    </source>
</evidence>
<feature type="transmembrane region" description="Helical" evidence="6">
    <location>
        <begin position="120"/>
        <end position="138"/>
    </location>
</feature>
<dbReference type="InterPro" id="IPR042094">
    <property type="entry name" value="T2SS_GspF_sf"/>
</dbReference>
<evidence type="ECO:0000256" key="1">
    <source>
        <dbReference type="ARBA" id="ARBA00004651"/>
    </source>
</evidence>
<proteinExistence type="predicted"/>
<dbReference type="EMBL" id="WOTH01000020">
    <property type="protein sequence ID" value="NHO54337.1"/>
    <property type="molecule type" value="Genomic_DNA"/>
</dbReference>
<evidence type="ECO:0000256" key="4">
    <source>
        <dbReference type="ARBA" id="ARBA00022989"/>
    </source>
</evidence>
<evidence type="ECO:0000259" key="7">
    <source>
        <dbReference type="Pfam" id="PF00482"/>
    </source>
</evidence>
<evidence type="ECO:0000313" key="8">
    <source>
        <dbReference type="EMBL" id="NHO54337.1"/>
    </source>
</evidence>
<dbReference type="Gene3D" id="1.20.81.30">
    <property type="entry name" value="Type II secretion system (T2SS), domain F"/>
    <property type="match status" value="1"/>
</dbReference>
<reference evidence="8" key="1">
    <citation type="submission" date="2019-11" db="EMBL/GenBank/DDBJ databases">
        <title>Description of new Acetobacter species.</title>
        <authorList>
            <person name="Cleenwerck I."/>
            <person name="Sombolestani A.S."/>
        </authorList>
    </citation>
    <scope>NUCLEOTIDE SEQUENCE</scope>
    <source>
        <strain evidence="8">LMG 1626</strain>
    </source>
</reference>
<name>A0A967EHV5_9PROT</name>
<dbReference type="GO" id="GO:0005886">
    <property type="term" value="C:plasma membrane"/>
    <property type="evidence" value="ECO:0007669"/>
    <property type="project" value="UniProtKB-SubCell"/>
</dbReference>
<keyword evidence="3 6" id="KW-0812">Transmembrane</keyword>
<protein>
    <recommendedName>
        <fullName evidence="7">Type II secretion system protein GspF domain-containing protein</fullName>
    </recommendedName>
</protein>
<evidence type="ECO:0000256" key="5">
    <source>
        <dbReference type="ARBA" id="ARBA00023136"/>
    </source>
</evidence>
<feature type="domain" description="Type II secretion system protein GspF" evidence="7">
    <location>
        <begin position="159"/>
        <end position="282"/>
    </location>
</feature>
<keyword evidence="2" id="KW-1003">Cell membrane</keyword>
<accession>A0A967EHV5</accession>
<evidence type="ECO:0000256" key="6">
    <source>
        <dbReference type="SAM" id="Phobius"/>
    </source>
</evidence>
<feature type="transmembrane region" description="Helical" evidence="6">
    <location>
        <begin position="6"/>
        <end position="27"/>
    </location>
</feature>
<dbReference type="Proteomes" id="UP000597459">
    <property type="component" value="Unassembled WGS sequence"/>
</dbReference>
<dbReference type="PANTHER" id="PTHR35007:SF1">
    <property type="entry name" value="PILUS ASSEMBLY PROTEIN"/>
    <property type="match status" value="1"/>
</dbReference>
<feature type="transmembrane region" description="Helical" evidence="6">
    <location>
        <begin position="95"/>
        <end position="114"/>
    </location>
</feature>